<proteinExistence type="predicted"/>
<organism evidence="1 2">
    <name type="scientific">Ambrosia artemisiifolia</name>
    <name type="common">Common ragweed</name>
    <dbReference type="NCBI Taxonomy" id="4212"/>
    <lineage>
        <taxon>Eukaryota</taxon>
        <taxon>Viridiplantae</taxon>
        <taxon>Streptophyta</taxon>
        <taxon>Embryophyta</taxon>
        <taxon>Tracheophyta</taxon>
        <taxon>Spermatophyta</taxon>
        <taxon>Magnoliopsida</taxon>
        <taxon>eudicotyledons</taxon>
        <taxon>Gunneridae</taxon>
        <taxon>Pentapetalae</taxon>
        <taxon>asterids</taxon>
        <taxon>campanulids</taxon>
        <taxon>Asterales</taxon>
        <taxon>Asteraceae</taxon>
        <taxon>Asteroideae</taxon>
        <taxon>Heliantheae alliance</taxon>
        <taxon>Heliantheae</taxon>
        <taxon>Ambrosia</taxon>
    </lineage>
</organism>
<keyword evidence="2" id="KW-1185">Reference proteome</keyword>
<comment type="caution">
    <text evidence="1">The sequence shown here is derived from an EMBL/GenBank/DDBJ whole genome shotgun (WGS) entry which is preliminary data.</text>
</comment>
<evidence type="ECO:0000313" key="1">
    <source>
        <dbReference type="EMBL" id="KAI7748358.1"/>
    </source>
</evidence>
<gene>
    <name evidence="1" type="ORF">M8C21_012996</name>
</gene>
<evidence type="ECO:0000313" key="2">
    <source>
        <dbReference type="Proteomes" id="UP001206925"/>
    </source>
</evidence>
<accession>A0AAD5CU73</accession>
<dbReference type="Proteomes" id="UP001206925">
    <property type="component" value="Unassembled WGS sequence"/>
</dbReference>
<reference evidence="1" key="1">
    <citation type="submission" date="2022-06" db="EMBL/GenBank/DDBJ databases">
        <title>Uncovering the hologenomic basis of an extraordinary plant invasion.</title>
        <authorList>
            <person name="Bieker V.C."/>
            <person name="Martin M.D."/>
            <person name="Gilbert T."/>
            <person name="Hodgins K."/>
            <person name="Battlay P."/>
            <person name="Petersen B."/>
            <person name="Wilson J."/>
        </authorList>
    </citation>
    <scope>NUCLEOTIDE SEQUENCE</scope>
    <source>
        <strain evidence="1">AA19_3_7</strain>
        <tissue evidence="1">Leaf</tissue>
    </source>
</reference>
<dbReference type="AlphaFoldDB" id="A0AAD5CU73"/>
<name>A0AAD5CU73_AMBAR</name>
<sequence>MEVDHRLLNRAQAEERQMRHGCWQVHKMLRKEACDVLREIS</sequence>
<protein>
    <submittedName>
        <fullName evidence="1">Uncharacterized protein</fullName>
    </submittedName>
</protein>
<dbReference type="EMBL" id="JAMZMK010006546">
    <property type="protein sequence ID" value="KAI7748358.1"/>
    <property type="molecule type" value="Genomic_DNA"/>
</dbReference>